<dbReference type="GO" id="GO:0006355">
    <property type="term" value="P:regulation of DNA-templated transcription"/>
    <property type="evidence" value="ECO:0007669"/>
    <property type="project" value="InterPro"/>
</dbReference>
<comment type="caution">
    <text evidence="2">The sequence shown here is derived from an EMBL/GenBank/DDBJ whole genome shotgun (WGS) entry which is preliminary data.</text>
</comment>
<dbReference type="Pfam" id="PF01978">
    <property type="entry name" value="TrmB"/>
    <property type="match status" value="1"/>
</dbReference>
<sequence>MFEALGLSRTEEQVYLRLLRHGPASLATLAAATALTRRNLKGAIERLNALGLVSSLRQERLMAVPLEIGVDHLIQQRRHDLEVIRHSALRLGLELQAASDTATSGQITVLTSPHEVSLALPQLCQVAEQELRILVRSPADGYPIPEAAQGVSRKVALDLSLAELSVKGDAEVRLARDLPTNLAIADREMALLPLEQNALIVRRGNLFDALEALFEAVWARGTPLAQEPNDTIDMQDRELLSLLVAGLTDDAAGARLNMSRRTVARRVQRLMMVTGAHSRLQLGWWARERDWLS</sequence>
<dbReference type="SUPFAM" id="SSF46894">
    <property type="entry name" value="C-terminal effector domain of the bipartite response regulators"/>
    <property type="match status" value="1"/>
</dbReference>
<reference evidence="2" key="1">
    <citation type="submission" date="2021-01" db="EMBL/GenBank/DDBJ databases">
        <title>Whole genome shotgun sequence of Rhizocola hellebori NBRC 109834.</title>
        <authorList>
            <person name="Komaki H."/>
            <person name="Tamura T."/>
        </authorList>
    </citation>
    <scope>NUCLEOTIDE SEQUENCE</scope>
    <source>
        <strain evidence="2">NBRC 109834</strain>
    </source>
</reference>
<dbReference type="Gene3D" id="1.10.10.10">
    <property type="entry name" value="Winged helix-like DNA-binding domain superfamily/Winged helix DNA-binding domain"/>
    <property type="match status" value="2"/>
</dbReference>
<evidence type="ECO:0000313" key="2">
    <source>
        <dbReference type="EMBL" id="GIH04649.1"/>
    </source>
</evidence>
<dbReference type="EMBL" id="BONY01000014">
    <property type="protein sequence ID" value="GIH04649.1"/>
    <property type="molecule type" value="Genomic_DNA"/>
</dbReference>
<dbReference type="PANTHER" id="PTHR34293:SF1">
    <property type="entry name" value="HTH-TYPE TRANSCRIPTIONAL REGULATOR TRMBL2"/>
    <property type="match status" value="1"/>
</dbReference>
<dbReference type="SMART" id="SM00421">
    <property type="entry name" value="HTH_LUXR"/>
    <property type="match status" value="1"/>
</dbReference>
<dbReference type="GO" id="GO:0003677">
    <property type="term" value="F:DNA binding"/>
    <property type="evidence" value="ECO:0007669"/>
    <property type="project" value="InterPro"/>
</dbReference>
<dbReference type="InterPro" id="IPR051797">
    <property type="entry name" value="TrmB-like"/>
</dbReference>
<dbReference type="InterPro" id="IPR036390">
    <property type="entry name" value="WH_DNA-bd_sf"/>
</dbReference>
<evidence type="ECO:0000259" key="1">
    <source>
        <dbReference type="SMART" id="SM00421"/>
    </source>
</evidence>
<name>A0A8J3Q663_9ACTN</name>
<dbReference type="InterPro" id="IPR036388">
    <property type="entry name" value="WH-like_DNA-bd_sf"/>
</dbReference>
<dbReference type="Proteomes" id="UP000612899">
    <property type="component" value="Unassembled WGS sequence"/>
</dbReference>
<protein>
    <recommendedName>
        <fullName evidence="1">HTH luxR-type domain-containing protein</fullName>
    </recommendedName>
</protein>
<feature type="domain" description="HTH luxR-type" evidence="1">
    <location>
        <begin position="229"/>
        <end position="286"/>
    </location>
</feature>
<dbReference type="SUPFAM" id="SSF46785">
    <property type="entry name" value="Winged helix' DNA-binding domain"/>
    <property type="match status" value="1"/>
</dbReference>
<dbReference type="AlphaFoldDB" id="A0A8J3Q663"/>
<dbReference type="PANTHER" id="PTHR34293">
    <property type="entry name" value="HTH-TYPE TRANSCRIPTIONAL REGULATOR TRMBL2"/>
    <property type="match status" value="1"/>
</dbReference>
<accession>A0A8J3Q663</accession>
<dbReference type="InterPro" id="IPR000792">
    <property type="entry name" value="Tscrpt_reg_LuxR_C"/>
</dbReference>
<dbReference type="InterPro" id="IPR002831">
    <property type="entry name" value="Tscrpt_reg_TrmB_N"/>
</dbReference>
<keyword evidence="3" id="KW-1185">Reference proteome</keyword>
<evidence type="ECO:0000313" key="3">
    <source>
        <dbReference type="Proteomes" id="UP000612899"/>
    </source>
</evidence>
<proteinExistence type="predicted"/>
<dbReference type="InterPro" id="IPR016032">
    <property type="entry name" value="Sig_transdc_resp-reg_C-effctor"/>
</dbReference>
<gene>
    <name evidence="2" type="ORF">Rhe02_27160</name>
</gene>
<organism evidence="2 3">
    <name type="scientific">Rhizocola hellebori</name>
    <dbReference type="NCBI Taxonomy" id="1392758"/>
    <lineage>
        <taxon>Bacteria</taxon>
        <taxon>Bacillati</taxon>
        <taxon>Actinomycetota</taxon>
        <taxon>Actinomycetes</taxon>
        <taxon>Micromonosporales</taxon>
        <taxon>Micromonosporaceae</taxon>
        <taxon>Rhizocola</taxon>
    </lineage>
</organism>